<dbReference type="InterPro" id="IPR007454">
    <property type="entry name" value="UPF0250_YbeD-like"/>
</dbReference>
<proteinExistence type="inferred from homology"/>
<comment type="similarity">
    <text evidence="1">Belongs to the UPF0250 family.</text>
</comment>
<dbReference type="Proteomes" id="UP000886100">
    <property type="component" value="Unassembled WGS sequence"/>
</dbReference>
<dbReference type="PANTHER" id="PTHR38036:SF1">
    <property type="entry name" value="UPF0250 PROTEIN YBED"/>
    <property type="match status" value="1"/>
</dbReference>
<dbReference type="InterPro" id="IPR027471">
    <property type="entry name" value="YbeD-like_sf"/>
</dbReference>
<gene>
    <name evidence="2" type="ORF">ENJ98_03950</name>
</gene>
<accession>A0A7C5N811</accession>
<name>A0A7C5N811_9GAMM</name>
<protein>
    <submittedName>
        <fullName evidence="2">DUF493 domain-containing protein</fullName>
    </submittedName>
</protein>
<dbReference type="GO" id="GO:0005829">
    <property type="term" value="C:cytosol"/>
    <property type="evidence" value="ECO:0007669"/>
    <property type="project" value="TreeGrafter"/>
</dbReference>
<dbReference type="Pfam" id="PF04359">
    <property type="entry name" value="DUF493"/>
    <property type="match status" value="1"/>
</dbReference>
<dbReference type="EMBL" id="DROM01000243">
    <property type="protein sequence ID" value="HHH13366.1"/>
    <property type="molecule type" value="Genomic_DNA"/>
</dbReference>
<dbReference type="Gene3D" id="3.30.70.260">
    <property type="match status" value="1"/>
</dbReference>
<dbReference type="PANTHER" id="PTHR38036">
    <property type="entry name" value="UPF0250 PROTEIN YBED"/>
    <property type="match status" value="1"/>
</dbReference>
<reference evidence="2" key="1">
    <citation type="journal article" date="2020" name="mSystems">
        <title>Genome- and Community-Level Interaction Insights into Carbon Utilization and Element Cycling Functions of Hydrothermarchaeota in Hydrothermal Sediment.</title>
        <authorList>
            <person name="Zhou Z."/>
            <person name="Liu Y."/>
            <person name="Xu W."/>
            <person name="Pan J."/>
            <person name="Luo Z.H."/>
            <person name="Li M."/>
        </authorList>
    </citation>
    <scope>NUCLEOTIDE SEQUENCE [LARGE SCALE GENOMIC DNA]</scope>
    <source>
        <strain evidence="2">HyVt-535</strain>
    </source>
</reference>
<organism evidence="2">
    <name type="scientific">Thiolapillus brandeum</name>
    <dbReference type="NCBI Taxonomy" id="1076588"/>
    <lineage>
        <taxon>Bacteria</taxon>
        <taxon>Pseudomonadati</taxon>
        <taxon>Pseudomonadota</taxon>
        <taxon>Gammaproteobacteria</taxon>
        <taxon>Chromatiales</taxon>
        <taxon>Sedimenticolaceae</taxon>
        <taxon>Thiolapillus</taxon>
    </lineage>
</organism>
<evidence type="ECO:0000313" key="2">
    <source>
        <dbReference type="EMBL" id="HHH13366.1"/>
    </source>
</evidence>
<sequence length="93" mass="10511">MSEERKETEAEGMTFPCRVCVRAMGLAEDDFDALVVEIVRRHCPDLGEGAVTLHPSRTGKYVSVNVVAEFHSREQLDALYDELTANERVLMRL</sequence>
<dbReference type="SUPFAM" id="SSF117991">
    <property type="entry name" value="YbeD/HP0495-like"/>
    <property type="match status" value="1"/>
</dbReference>
<comment type="caution">
    <text evidence="2">The sequence shown here is derived from an EMBL/GenBank/DDBJ whole genome shotgun (WGS) entry which is preliminary data.</text>
</comment>
<dbReference type="AlphaFoldDB" id="A0A7C5N811"/>
<evidence type="ECO:0000256" key="1">
    <source>
        <dbReference type="ARBA" id="ARBA00008460"/>
    </source>
</evidence>